<dbReference type="EMBL" id="KF900374">
    <property type="protein sequence ID" value="AIE92721.1"/>
    <property type="molecule type" value="Genomic_DNA"/>
</dbReference>
<sequence length="202" mass="23017">MDRSTDDGSGSPRIDVRSLPDSVARLWETMLRLDPSWDLSEWLDECATDELDLVQGHLGRERLRLEQRLHRIETLVKRLRRQREVAERSTWTDPHQRNLFDVYEKDGSDESSADHEESGEAAVDFGSLDAGDDPLLAIVSEHVLSVIEEALGRGEENVHFDRLVSDLDTVGIRTDEIDEAVAWLLQRRVIIEIGQDCFGLDI</sequence>
<protein>
    <submittedName>
        <fullName evidence="2">Uncharacterized protein</fullName>
    </submittedName>
</protein>
<name>A0A075FTC5_9EURY</name>
<keyword evidence="1" id="KW-0175">Coiled coil</keyword>
<feature type="coiled-coil region" evidence="1">
    <location>
        <begin position="62"/>
        <end position="89"/>
    </location>
</feature>
<evidence type="ECO:0000313" key="2">
    <source>
        <dbReference type="EMBL" id="AIE92721.1"/>
    </source>
</evidence>
<reference evidence="2" key="1">
    <citation type="journal article" date="2014" name="Genome Biol. Evol.">
        <title>Pangenome evidence for extensive interdomain horizontal transfer affecting lineage core and shell genes in uncultured planktonic thaumarchaeota and euryarchaeota.</title>
        <authorList>
            <person name="Deschamps P."/>
            <person name="Zivanovic Y."/>
            <person name="Moreira D."/>
            <person name="Rodriguez-Valera F."/>
            <person name="Lopez-Garcia P."/>
        </authorList>
    </citation>
    <scope>NUCLEOTIDE SEQUENCE</scope>
</reference>
<evidence type="ECO:0000256" key="1">
    <source>
        <dbReference type="SAM" id="Coils"/>
    </source>
</evidence>
<accession>A0A075FTC5</accession>
<dbReference type="AlphaFoldDB" id="A0A075FTC5"/>
<proteinExistence type="predicted"/>
<organism evidence="2">
    <name type="scientific">uncultured marine group II/III euryarchaeote AD1000_26_F08</name>
    <dbReference type="NCBI Taxonomy" id="1457745"/>
    <lineage>
        <taxon>Archaea</taxon>
        <taxon>Methanobacteriati</taxon>
        <taxon>Methanobacteriota</taxon>
        <taxon>environmental samples</taxon>
    </lineage>
</organism>